<feature type="region of interest" description="Disordered" evidence="1">
    <location>
        <begin position="458"/>
        <end position="479"/>
    </location>
</feature>
<dbReference type="GO" id="GO:0003700">
    <property type="term" value="F:DNA-binding transcription factor activity"/>
    <property type="evidence" value="ECO:0007669"/>
    <property type="project" value="InterPro"/>
</dbReference>
<dbReference type="SMR" id="A0A194VLW6"/>
<feature type="domain" description="BZIP" evidence="2">
    <location>
        <begin position="81"/>
        <end position="96"/>
    </location>
</feature>
<name>A0A194VLW6_CYTMA</name>
<organism evidence="3 4">
    <name type="scientific">Cytospora mali</name>
    <name type="common">Apple Valsa canker fungus</name>
    <name type="synonym">Valsa mali</name>
    <dbReference type="NCBI Taxonomy" id="578113"/>
    <lineage>
        <taxon>Eukaryota</taxon>
        <taxon>Fungi</taxon>
        <taxon>Dikarya</taxon>
        <taxon>Ascomycota</taxon>
        <taxon>Pezizomycotina</taxon>
        <taxon>Sordariomycetes</taxon>
        <taxon>Sordariomycetidae</taxon>
        <taxon>Diaporthales</taxon>
        <taxon>Cytosporaceae</taxon>
        <taxon>Cytospora</taxon>
    </lineage>
</organism>
<feature type="compositionally biased region" description="Low complexity" evidence="1">
    <location>
        <begin position="7"/>
        <end position="52"/>
    </location>
</feature>
<protein>
    <recommendedName>
        <fullName evidence="2">BZIP domain-containing protein</fullName>
    </recommendedName>
</protein>
<sequence>MQDEPISASCSDTSGSSSSSVASNTSTLTSLSKTSGIIAASSSSPPAISSSPEAVITASTAPANPNPPKKTRSQSPGAVQRRRIQNRIAQRNHRQKVKERAAEQKERLAREQAADQTAHQAHIGLSSRSSSTGSVSSNSSITNYPVHHLHPNGGLPHHPHQHSVRPSQSPIQIQGARFQAPVMMNSFGDDMSKSWVPDPTLMPTPDGDLAAFANEYLNMSCSCNSMTGPCAQHREEMRVQLMSFMSSAQNQPQAQPRPMSNHKKNSFSNTMEDVMLDKLMQPPLPSPPLFPEMSPQIDPSRSSNTAGFRRSTICSQGSSPASPRDAANSAATATNTSRFKAILTFVRAAGFPDFDSMVTSYYTSEFQKNSVAELAQRSSRGRRLGQVLESLQESSSKWTVWESRGYRETVTESAQSMYVQELEQVIKRTRRLQQQQQNMHTQANPDVMMFGSADAEMNSEASSGSIGGPGSLASLGSGAGPEEMQRVFQDNLPNLWALLTELAGTHGMQCDRVALASLLLLYNARQNPDIDMDELVPDWRNPEGLADIS</sequence>
<evidence type="ECO:0000313" key="3">
    <source>
        <dbReference type="EMBL" id="KUI64943.1"/>
    </source>
</evidence>
<dbReference type="AlphaFoldDB" id="A0A194VLW6"/>
<dbReference type="EMBL" id="CM003098">
    <property type="protein sequence ID" value="KUI64943.1"/>
    <property type="molecule type" value="Genomic_DNA"/>
</dbReference>
<feature type="compositionally biased region" description="Low complexity" evidence="1">
    <location>
        <begin position="318"/>
        <end position="333"/>
    </location>
</feature>
<feature type="compositionally biased region" description="Basic and acidic residues" evidence="1">
    <location>
        <begin position="98"/>
        <end position="113"/>
    </location>
</feature>
<dbReference type="Proteomes" id="UP000078559">
    <property type="component" value="Chromosome 1"/>
</dbReference>
<feature type="compositionally biased region" description="Basic residues" evidence="1">
    <location>
        <begin position="80"/>
        <end position="97"/>
    </location>
</feature>
<dbReference type="PROSITE" id="PS00036">
    <property type="entry name" value="BZIP_BASIC"/>
    <property type="match status" value="1"/>
</dbReference>
<gene>
    <name evidence="3" type="ORF">VM1G_01223</name>
</gene>
<reference evidence="3" key="1">
    <citation type="submission" date="2014-12" db="EMBL/GenBank/DDBJ databases">
        <title>Genome Sequence of Valsa Canker Pathogens Uncovers a Specific Adaption of Colonization on Woody Bark.</title>
        <authorList>
            <person name="Yin Z."/>
            <person name="Liu H."/>
            <person name="Gao X."/>
            <person name="Li Z."/>
            <person name="Song N."/>
            <person name="Ke X."/>
            <person name="Dai Q."/>
            <person name="Wu Y."/>
            <person name="Sun Y."/>
            <person name="Xu J.-R."/>
            <person name="Kang Z.K."/>
            <person name="Wang L."/>
            <person name="Huang L."/>
        </authorList>
    </citation>
    <scope>NUCLEOTIDE SEQUENCE [LARGE SCALE GENOMIC DNA]</scope>
    <source>
        <strain evidence="3">03-8</strain>
    </source>
</reference>
<keyword evidence="4" id="KW-1185">Reference proteome</keyword>
<evidence type="ECO:0000256" key="1">
    <source>
        <dbReference type="SAM" id="MobiDB-lite"/>
    </source>
</evidence>
<feature type="compositionally biased region" description="Low complexity" evidence="1">
    <location>
        <begin position="126"/>
        <end position="140"/>
    </location>
</feature>
<feature type="region of interest" description="Disordered" evidence="1">
    <location>
        <begin position="246"/>
        <end position="266"/>
    </location>
</feature>
<feature type="compositionally biased region" description="Polar residues" evidence="1">
    <location>
        <begin position="297"/>
        <end position="317"/>
    </location>
</feature>
<dbReference type="OrthoDB" id="194358at2759"/>
<accession>A0A194VLW6</accession>
<evidence type="ECO:0000259" key="2">
    <source>
        <dbReference type="PROSITE" id="PS00036"/>
    </source>
</evidence>
<proteinExistence type="predicted"/>
<feature type="region of interest" description="Disordered" evidence="1">
    <location>
        <begin position="279"/>
        <end position="333"/>
    </location>
</feature>
<evidence type="ECO:0000313" key="4">
    <source>
        <dbReference type="Proteomes" id="UP000078559"/>
    </source>
</evidence>
<feature type="region of interest" description="Disordered" evidence="1">
    <location>
        <begin position="1"/>
        <end position="167"/>
    </location>
</feature>
<dbReference type="CDD" id="cd14688">
    <property type="entry name" value="bZIP_YAP"/>
    <property type="match status" value="1"/>
</dbReference>
<dbReference type="InterPro" id="IPR004827">
    <property type="entry name" value="bZIP"/>
</dbReference>